<accession>A0A6S6TXE5</accession>
<dbReference type="SUPFAM" id="SSF52172">
    <property type="entry name" value="CheY-like"/>
    <property type="match status" value="1"/>
</dbReference>
<keyword evidence="4" id="KW-0808">Transferase</keyword>
<proteinExistence type="predicted"/>
<protein>
    <submittedName>
        <fullName evidence="4">Sensory box histidine kinase/response regulator</fullName>
    </submittedName>
</protein>
<dbReference type="Gene3D" id="3.40.50.2300">
    <property type="match status" value="1"/>
</dbReference>
<sequence length="121" mass="13636">MLKEVKILLTEDTKINQEIFIGLLEGSGIAIDIAENGKEAVEKSREKKYSLIVMDIEMPIMDGYEATRIIRTENSTVPIIALTTNNSSQDKLRTKQFGMNAHLSKPIDLDILYQAFSKYIA</sequence>
<keyword evidence="1 2" id="KW-0597">Phosphoprotein</keyword>
<dbReference type="PANTHER" id="PTHR43719">
    <property type="entry name" value="TWO-COMPONENT HISTIDINE KINASE"/>
    <property type="match status" value="1"/>
</dbReference>
<keyword evidence="4" id="KW-0418">Kinase</keyword>
<evidence type="ECO:0000259" key="3">
    <source>
        <dbReference type="PROSITE" id="PS50110"/>
    </source>
</evidence>
<evidence type="ECO:0000256" key="1">
    <source>
        <dbReference type="ARBA" id="ARBA00022553"/>
    </source>
</evidence>
<dbReference type="GO" id="GO:0016301">
    <property type="term" value="F:kinase activity"/>
    <property type="evidence" value="ECO:0007669"/>
    <property type="project" value="UniProtKB-KW"/>
</dbReference>
<dbReference type="EMBL" id="CACVAP010000093">
    <property type="protein sequence ID" value="CAA6820808.1"/>
    <property type="molecule type" value="Genomic_DNA"/>
</dbReference>
<dbReference type="InterPro" id="IPR011006">
    <property type="entry name" value="CheY-like_superfamily"/>
</dbReference>
<dbReference type="InterPro" id="IPR050956">
    <property type="entry name" value="2C_system_His_kinase"/>
</dbReference>
<dbReference type="InterPro" id="IPR001789">
    <property type="entry name" value="Sig_transdc_resp-reg_receiver"/>
</dbReference>
<feature type="modified residue" description="4-aspartylphosphate" evidence="2">
    <location>
        <position position="55"/>
    </location>
</feature>
<dbReference type="CDD" id="cd17546">
    <property type="entry name" value="REC_hyHK_CKI1_RcsC-like"/>
    <property type="match status" value="1"/>
</dbReference>
<feature type="domain" description="Response regulatory" evidence="3">
    <location>
        <begin position="6"/>
        <end position="120"/>
    </location>
</feature>
<reference evidence="4" key="1">
    <citation type="submission" date="2020-01" db="EMBL/GenBank/DDBJ databases">
        <authorList>
            <person name="Meier V. D."/>
            <person name="Meier V D."/>
        </authorList>
    </citation>
    <scope>NUCLEOTIDE SEQUENCE</scope>
    <source>
        <strain evidence="4">HLG_WM_MAG_06</strain>
    </source>
</reference>
<name>A0A6S6TXE5_9BACT</name>
<dbReference type="PROSITE" id="PS50110">
    <property type="entry name" value="RESPONSE_REGULATORY"/>
    <property type="match status" value="1"/>
</dbReference>
<dbReference type="GO" id="GO:0000160">
    <property type="term" value="P:phosphorelay signal transduction system"/>
    <property type="evidence" value="ECO:0007669"/>
    <property type="project" value="InterPro"/>
</dbReference>
<dbReference type="Pfam" id="PF00072">
    <property type="entry name" value="Response_reg"/>
    <property type="match status" value="1"/>
</dbReference>
<organism evidence="4">
    <name type="scientific">uncultured Sulfurovum sp</name>
    <dbReference type="NCBI Taxonomy" id="269237"/>
    <lineage>
        <taxon>Bacteria</taxon>
        <taxon>Pseudomonadati</taxon>
        <taxon>Campylobacterota</taxon>
        <taxon>Epsilonproteobacteria</taxon>
        <taxon>Campylobacterales</taxon>
        <taxon>Sulfurovaceae</taxon>
        <taxon>Sulfurovum</taxon>
        <taxon>environmental samples</taxon>
    </lineage>
</organism>
<dbReference type="AlphaFoldDB" id="A0A6S6TXE5"/>
<evidence type="ECO:0000256" key="2">
    <source>
        <dbReference type="PROSITE-ProRule" id="PRU00169"/>
    </source>
</evidence>
<dbReference type="PANTHER" id="PTHR43719:SF28">
    <property type="entry name" value="PEROXIDE STRESS-ACTIVATED HISTIDINE KINASE MAK1-RELATED"/>
    <property type="match status" value="1"/>
</dbReference>
<dbReference type="SMART" id="SM00448">
    <property type="entry name" value="REC"/>
    <property type="match status" value="1"/>
</dbReference>
<evidence type="ECO:0000313" key="4">
    <source>
        <dbReference type="EMBL" id="CAA6820808.1"/>
    </source>
</evidence>
<gene>
    <name evidence="4" type="ORF">HELGO_WM1535</name>
</gene>